<organism evidence="2 3">
    <name type="scientific">Cotesia glomerata</name>
    <name type="common">Lepidopteran parasitic wasp</name>
    <name type="synonym">Apanteles glomeratus</name>
    <dbReference type="NCBI Taxonomy" id="32391"/>
    <lineage>
        <taxon>Eukaryota</taxon>
        <taxon>Metazoa</taxon>
        <taxon>Ecdysozoa</taxon>
        <taxon>Arthropoda</taxon>
        <taxon>Hexapoda</taxon>
        <taxon>Insecta</taxon>
        <taxon>Pterygota</taxon>
        <taxon>Neoptera</taxon>
        <taxon>Endopterygota</taxon>
        <taxon>Hymenoptera</taxon>
        <taxon>Apocrita</taxon>
        <taxon>Ichneumonoidea</taxon>
        <taxon>Braconidae</taxon>
        <taxon>Microgastrinae</taxon>
        <taxon>Cotesia</taxon>
    </lineage>
</organism>
<evidence type="ECO:0000313" key="2">
    <source>
        <dbReference type="EMBL" id="KAH0549944.1"/>
    </source>
</evidence>
<evidence type="ECO:0000256" key="1">
    <source>
        <dbReference type="SAM" id="MobiDB-lite"/>
    </source>
</evidence>
<feature type="compositionally biased region" description="Basic and acidic residues" evidence="1">
    <location>
        <begin position="18"/>
        <end position="38"/>
    </location>
</feature>
<dbReference type="EMBL" id="JAHXZJ010001864">
    <property type="protein sequence ID" value="KAH0549944.1"/>
    <property type="molecule type" value="Genomic_DNA"/>
</dbReference>
<reference evidence="2 3" key="1">
    <citation type="journal article" date="2021" name="J. Hered.">
        <title>A chromosome-level genome assembly of the parasitoid wasp, Cotesia glomerata (Hymenoptera: Braconidae).</title>
        <authorList>
            <person name="Pinto B.J."/>
            <person name="Weis J.J."/>
            <person name="Gamble T."/>
            <person name="Ode P.J."/>
            <person name="Paul R."/>
            <person name="Zaspel J.M."/>
        </authorList>
    </citation>
    <scope>NUCLEOTIDE SEQUENCE [LARGE SCALE GENOMIC DNA]</scope>
    <source>
        <strain evidence="2">CgM1</strain>
    </source>
</reference>
<dbReference type="Proteomes" id="UP000826195">
    <property type="component" value="Unassembled WGS sequence"/>
</dbReference>
<gene>
    <name evidence="2" type="ORF">KQX54_016051</name>
</gene>
<sequence>MKTKSGIGLKLVRVGRRGRQESKEKEGKNIDQNQKEKQNNNNTRFNVMGVFFRGNRPRSMAQVPPTQNTILHLHQMSDHPDRPSQFVCFVTPVSTQF</sequence>
<proteinExistence type="predicted"/>
<comment type="caution">
    <text evidence="2">The sequence shown here is derived from an EMBL/GenBank/DDBJ whole genome shotgun (WGS) entry which is preliminary data.</text>
</comment>
<name>A0AAV7IDX5_COTGL</name>
<accession>A0AAV7IDX5</accession>
<dbReference type="AlphaFoldDB" id="A0AAV7IDX5"/>
<feature type="region of interest" description="Disordered" evidence="1">
    <location>
        <begin position="1"/>
        <end position="43"/>
    </location>
</feature>
<evidence type="ECO:0000313" key="3">
    <source>
        <dbReference type="Proteomes" id="UP000826195"/>
    </source>
</evidence>
<protein>
    <submittedName>
        <fullName evidence="2">Uncharacterized protein</fullName>
    </submittedName>
</protein>
<keyword evidence="3" id="KW-1185">Reference proteome</keyword>